<dbReference type="InterPro" id="IPR017039">
    <property type="entry name" value="Virul_fac_BrkB"/>
</dbReference>
<keyword evidence="3 6" id="KW-0812">Transmembrane</keyword>
<proteinExistence type="predicted"/>
<accession>A0A3B1E3R8</accession>
<protein>
    <submittedName>
        <fullName evidence="7">Inner membrane protein YihY, formerly thought to be RNase BN</fullName>
    </submittedName>
</protein>
<evidence type="ECO:0000256" key="1">
    <source>
        <dbReference type="ARBA" id="ARBA00004651"/>
    </source>
</evidence>
<evidence type="ECO:0000256" key="5">
    <source>
        <dbReference type="ARBA" id="ARBA00023136"/>
    </source>
</evidence>
<feature type="transmembrane region" description="Helical" evidence="6">
    <location>
        <begin position="122"/>
        <end position="142"/>
    </location>
</feature>
<dbReference type="PANTHER" id="PTHR30213:SF0">
    <property type="entry name" value="UPF0761 MEMBRANE PROTEIN YIHY"/>
    <property type="match status" value="1"/>
</dbReference>
<feature type="transmembrane region" description="Helical" evidence="6">
    <location>
        <begin position="206"/>
        <end position="229"/>
    </location>
</feature>
<name>A0A3B1E3R8_9ZZZZ</name>
<evidence type="ECO:0000256" key="6">
    <source>
        <dbReference type="SAM" id="Phobius"/>
    </source>
</evidence>
<reference evidence="7" key="1">
    <citation type="submission" date="2018-06" db="EMBL/GenBank/DDBJ databases">
        <authorList>
            <person name="Zhirakovskaya E."/>
        </authorList>
    </citation>
    <scope>NUCLEOTIDE SEQUENCE</scope>
</reference>
<dbReference type="GO" id="GO:0005886">
    <property type="term" value="C:plasma membrane"/>
    <property type="evidence" value="ECO:0007669"/>
    <property type="project" value="UniProtKB-SubCell"/>
</dbReference>
<evidence type="ECO:0000256" key="2">
    <source>
        <dbReference type="ARBA" id="ARBA00022475"/>
    </source>
</evidence>
<keyword evidence="2" id="KW-1003">Cell membrane</keyword>
<sequence length="446" mass="50372">MKKNDKNKVGQCIQFLQTDIWRIRANKLSGQKSFWIRQLRIVLLAIRGFAEDKCQLRASALTFYSLLSIVPVVAMGFGVAKGFGFEKKLETQILEGMQGQEEVAQQIINFSQSFLENTQGGLIAGVGVFVLFWTIIKVLGHIENSFNDVWGIKKDRSFGRKFSDYLSIMMVCPILLIMSSSITVLVTSQVTLIVEKLSFLGPLSDVIIFSLRILPYAVIWGVFTFIYIFMPNTNVRFKAGLMGGIIAGTIYQMVQWAYITFQVGVAKFGAIYGSFAALPLFLVWLQTSWLVVLLGAEVSFAEQNVETYEFEPDCLKISHSFKRLLSLGIMHSCIKNFHDAQKAQTAENISHQFEIPIRLVHQIMFELTESGLLSEVKSNEDKTIAYQPSYDIENVTIENVLMALDQRGIDNIPIVDTEEIKKIIQSLNTFRNLIEKSPSNVILKNI</sequence>
<dbReference type="Pfam" id="PF03631">
    <property type="entry name" value="Virul_fac_BrkB"/>
    <property type="match status" value="1"/>
</dbReference>
<feature type="transmembrane region" description="Helical" evidence="6">
    <location>
        <begin position="61"/>
        <end position="80"/>
    </location>
</feature>
<feature type="transmembrane region" description="Helical" evidence="6">
    <location>
        <begin position="162"/>
        <end position="186"/>
    </location>
</feature>
<feature type="transmembrane region" description="Helical" evidence="6">
    <location>
        <begin position="241"/>
        <end position="259"/>
    </location>
</feature>
<gene>
    <name evidence="7" type="ORF">MNBD_UNCLBAC01-1849</name>
</gene>
<organism evidence="7">
    <name type="scientific">hydrothermal vent metagenome</name>
    <dbReference type="NCBI Taxonomy" id="652676"/>
    <lineage>
        <taxon>unclassified sequences</taxon>
        <taxon>metagenomes</taxon>
        <taxon>ecological metagenomes</taxon>
    </lineage>
</organism>
<evidence type="ECO:0000256" key="3">
    <source>
        <dbReference type="ARBA" id="ARBA00022692"/>
    </source>
</evidence>
<keyword evidence="4 6" id="KW-1133">Transmembrane helix</keyword>
<dbReference type="AlphaFoldDB" id="A0A3B1E3R8"/>
<evidence type="ECO:0000256" key="4">
    <source>
        <dbReference type="ARBA" id="ARBA00022989"/>
    </source>
</evidence>
<dbReference type="EMBL" id="UOGJ01000113">
    <property type="protein sequence ID" value="VAX36957.1"/>
    <property type="molecule type" value="Genomic_DNA"/>
</dbReference>
<feature type="transmembrane region" description="Helical" evidence="6">
    <location>
        <begin position="271"/>
        <end position="294"/>
    </location>
</feature>
<evidence type="ECO:0000313" key="7">
    <source>
        <dbReference type="EMBL" id="VAX36957.1"/>
    </source>
</evidence>
<dbReference type="NCBIfam" id="TIGR00765">
    <property type="entry name" value="yihY_not_rbn"/>
    <property type="match status" value="1"/>
</dbReference>
<comment type="subcellular location">
    <subcellularLocation>
        <location evidence="1">Cell membrane</location>
        <topology evidence="1">Multi-pass membrane protein</topology>
    </subcellularLocation>
</comment>
<dbReference type="PANTHER" id="PTHR30213">
    <property type="entry name" value="INNER MEMBRANE PROTEIN YHJD"/>
    <property type="match status" value="1"/>
</dbReference>
<keyword evidence="5 6" id="KW-0472">Membrane</keyword>